<keyword evidence="3 7" id="KW-0813">Transport</keyword>
<evidence type="ECO:0000256" key="5">
    <source>
        <dbReference type="ARBA" id="ARBA00022989"/>
    </source>
</evidence>
<keyword evidence="4 8" id="KW-0812">Transmembrane</keyword>
<proteinExistence type="inferred from homology"/>
<sequence>MAKKGINADKVAETSEVNRLLEQDNTPWYRKTNLRTLYLALIPAALGVEMTTGYDGSVLNGLQAVDRWNEQYNNPTGATLGIISASLAIGTAAGVPIMPYINDHFGRKACVLIGSVVVAIGVVIQTCAINVGMLIASRLIMGLGSPVSLAGAAQLVAELAYPKERSTITGFFQGTWYVGAILAAGVTLGTYNWPNNWSWRLPTLLQILPSLLTLFTIWFIPESPRWLVGQDRDEEALAILIKYHAEGDETSPFVAAEFLQIRETIHKEREAAKRPWKEIVTTSANRYRVFIAICVGFFTQWSGNGLISYYLAKVLSLIGITSRATQNQLNLGLNCWNLVTATISSLLAGFVMRRKQLLSGYVSMTILFACYTACSAIYNESDDQAAAKAVVALIFIYNAAYNLIQPFQYLYIGEIFPFIQRSKGIAVMQLSVRIASAFNLLVNPIGMADLGWKFFLVYVVWLVVETTTVYFFFPETQGLTLEEVALVIEGNKAPVEVINTKASSIAAAEERA</sequence>
<feature type="transmembrane region" description="Helical" evidence="8">
    <location>
        <begin position="199"/>
        <end position="220"/>
    </location>
</feature>
<evidence type="ECO:0000256" key="3">
    <source>
        <dbReference type="ARBA" id="ARBA00022448"/>
    </source>
</evidence>
<dbReference type="Proteomes" id="UP000219369">
    <property type="component" value="Unassembled WGS sequence"/>
</dbReference>
<accession>A0A2H3TVJ7</accession>
<feature type="transmembrane region" description="Helical" evidence="8">
    <location>
        <begin position="289"/>
        <end position="311"/>
    </location>
</feature>
<dbReference type="GO" id="GO:0005351">
    <property type="term" value="F:carbohydrate:proton symporter activity"/>
    <property type="evidence" value="ECO:0007669"/>
    <property type="project" value="TreeGrafter"/>
</dbReference>
<dbReference type="VEuPathDB" id="FungiDB:FOC4_g10001765"/>
<dbReference type="PANTHER" id="PTHR48022">
    <property type="entry name" value="PLASTIDIC GLUCOSE TRANSPORTER 4"/>
    <property type="match status" value="1"/>
</dbReference>
<dbReference type="AlphaFoldDB" id="A0A2H3TVJ7"/>
<feature type="transmembrane region" description="Helical" evidence="8">
    <location>
        <begin position="358"/>
        <end position="379"/>
    </location>
</feature>
<organism evidence="10 11">
    <name type="scientific">Fusarium oxysporum</name>
    <name type="common">Fusarium vascular wilt</name>
    <dbReference type="NCBI Taxonomy" id="5507"/>
    <lineage>
        <taxon>Eukaryota</taxon>
        <taxon>Fungi</taxon>
        <taxon>Dikarya</taxon>
        <taxon>Ascomycota</taxon>
        <taxon>Pezizomycotina</taxon>
        <taxon>Sordariomycetes</taxon>
        <taxon>Hypocreomycetidae</taxon>
        <taxon>Hypocreales</taxon>
        <taxon>Nectriaceae</taxon>
        <taxon>Fusarium</taxon>
        <taxon>Fusarium oxysporum species complex</taxon>
    </lineage>
</organism>
<dbReference type="VEuPathDB" id="FungiDB:FOC1_g10009123"/>
<dbReference type="InterPro" id="IPR050360">
    <property type="entry name" value="MFS_Sugar_Transporters"/>
</dbReference>
<dbReference type="EMBL" id="FMJY01000012">
    <property type="protein sequence ID" value="SCO92633.1"/>
    <property type="molecule type" value="Genomic_DNA"/>
</dbReference>
<dbReference type="VEuPathDB" id="FungiDB:FOIG_15572"/>
<feature type="transmembrane region" description="Helical" evidence="8">
    <location>
        <begin position="454"/>
        <end position="473"/>
    </location>
</feature>
<feature type="transmembrane region" description="Helical" evidence="8">
    <location>
        <begin position="37"/>
        <end position="57"/>
    </location>
</feature>
<evidence type="ECO:0000313" key="10">
    <source>
        <dbReference type="EMBL" id="SCO92633.1"/>
    </source>
</evidence>
<dbReference type="OrthoDB" id="6133115at2759"/>
<feature type="transmembrane region" description="Helical" evidence="8">
    <location>
        <begin position="331"/>
        <end position="351"/>
    </location>
</feature>
<gene>
    <name evidence="10" type="ORF">FRV6_16761</name>
</gene>
<dbReference type="VEuPathDB" id="FungiDB:HZS61_014835"/>
<dbReference type="GO" id="GO:0016020">
    <property type="term" value="C:membrane"/>
    <property type="evidence" value="ECO:0007669"/>
    <property type="project" value="UniProtKB-SubCell"/>
</dbReference>
<evidence type="ECO:0000313" key="11">
    <source>
        <dbReference type="Proteomes" id="UP000219369"/>
    </source>
</evidence>
<dbReference type="Gene3D" id="1.20.1250.20">
    <property type="entry name" value="MFS general substrate transporter like domains"/>
    <property type="match status" value="1"/>
</dbReference>
<comment type="similarity">
    <text evidence="2 7">Belongs to the major facilitator superfamily. Sugar transporter (TC 2.A.1.1) family.</text>
</comment>
<dbReference type="InterPro" id="IPR005828">
    <property type="entry name" value="MFS_sugar_transport-like"/>
</dbReference>
<protein>
    <submittedName>
        <fullName evidence="10">Related to hexose transporter protein</fullName>
    </submittedName>
</protein>
<dbReference type="InterPro" id="IPR020846">
    <property type="entry name" value="MFS_dom"/>
</dbReference>
<dbReference type="InterPro" id="IPR036259">
    <property type="entry name" value="MFS_trans_sf"/>
</dbReference>
<evidence type="ECO:0000256" key="8">
    <source>
        <dbReference type="SAM" id="Phobius"/>
    </source>
</evidence>
<evidence type="ECO:0000256" key="2">
    <source>
        <dbReference type="ARBA" id="ARBA00010992"/>
    </source>
</evidence>
<dbReference type="FunFam" id="1.20.1250.20:FF:000134">
    <property type="entry name" value="MFS sugar transporter protein"/>
    <property type="match status" value="1"/>
</dbReference>
<evidence type="ECO:0000256" key="4">
    <source>
        <dbReference type="ARBA" id="ARBA00022692"/>
    </source>
</evidence>
<evidence type="ECO:0000256" key="6">
    <source>
        <dbReference type="ARBA" id="ARBA00023136"/>
    </source>
</evidence>
<evidence type="ECO:0000256" key="1">
    <source>
        <dbReference type="ARBA" id="ARBA00004141"/>
    </source>
</evidence>
<dbReference type="SUPFAM" id="SSF103473">
    <property type="entry name" value="MFS general substrate transporter"/>
    <property type="match status" value="1"/>
</dbReference>
<dbReference type="VEuPathDB" id="FungiDB:FOMG_16713"/>
<evidence type="ECO:0000256" key="7">
    <source>
        <dbReference type="RuleBase" id="RU003346"/>
    </source>
</evidence>
<keyword evidence="6 8" id="KW-0472">Membrane</keyword>
<feature type="domain" description="Major facilitator superfamily (MFS) profile" evidence="9">
    <location>
        <begin position="41"/>
        <end position="477"/>
    </location>
</feature>
<name>A0A2H3TVJ7_FUSOX</name>
<feature type="transmembrane region" description="Helical" evidence="8">
    <location>
        <begin position="77"/>
        <end position="97"/>
    </location>
</feature>
<comment type="subcellular location">
    <subcellularLocation>
        <location evidence="1">Membrane</location>
        <topology evidence="1">Multi-pass membrane protein</topology>
    </subcellularLocation>
</comment>
<dbReference type="Pfam" id="PF00083">
    <property type="entry name" value="Sugar_tr"/>
    <property type="match status" value="1"/>
</dbReference>
<dbReference type="PANTHER" id="PTHR48022:SF29">
    <property type="entry name" value="SUGAR TRANSPORTER, PUTATIVE (AFU_ORTHOLOGUE AFUA_6G14500)-RELATED"/>
    <property type="match status" value="1"/>
</dbReference>
<feature type="transmembrane region" description="Helical" evidence="8">
    <location>
        <begin position="174"/>
        <end position="193"/>
    </location>
</feature>
<evidence type="ECO:0000259" key="9">
    <source>
        <dbReference type="PROSITE" id="PS50850"/>
    </source>
</evidence>
<dbReference type="PROSITE" id="PS50850">
    <property type="entry name" value="MFS"/>
    <property type="match status" value="1"/>
</dbReference>
<feature type="transmembrane region" description="Helical" evidence="8">
    <location>
        <begin position="385"/>
        <end position="404"/>
    </location>
</feature>
<dbReference type="InterPro" id="IPR003663">
    <property type="entry name" value="Sugar/inositol_transpt"/>
</dbReference>
<keyword evidence="5 8" id="KW-1133">Transmembrane helix</keyword>
<dbReference type="NCBIfam" id="TIGR00879">
    <property type="entry name" value="SP"/>
    <property type="match status" value="1"/>
</dbReference>
<reference evidence="11" key="1">
    <citation type="submission" date="2016-09" db="EMBL/GenBank/DDBJ databases">
        <authorList>
            <person name="Guldener U."/>
        </authorList>
    </citation>
    <scope>NUCLEOTIDE SEQUENCE [LARGE SCALE GENOMIC DNA]</scope>
    <source>
        <strain evidence="11">V64-1</strain>
    </source>
</reference>
<feature type="transmembrane region" description="Helical" evidence="8">
    <location>
        <begin position="109"/>
        <end position="133"/>
    </location>
</feature>
<feature type="transmembrane region" description="Helical" evidence="8">
    <location>
        <begin position="139"/>
        <end position="162"/>
    </location>
</feature>
<dbReference type="VEuPathDB" id="FungiDB:FOZG_08082"/>
<dbReference type="VEuPathDB" id="FungiDB:FOXG_15783"/>